<dbReference type="FunFam" id="2.60.40.10:FF:001142">
    <property type="entry name" value="Immunoglobulin heavy variable 5-15"/>
    <property type="match status" value="1"/>
</dbReference>
<feature type="signal peptide" evidence="12">
    <location>
        <begin position="1"/>
        <end position="19"/>
    </location>
</feature>
<dbReference type="SUPFAM" id="SSF48726">
    <property type="entry name" value="Immunoglobulin"/>
    <property type="match status" value="2"/>
</dbReference>
<dbReference type="Proteomes" id="UP001177744">
    <property type="component" value="Unassembled WGS sequence"/>
</dbReference>
<keyword evidence="6" id="KW-1064">Adaptive immunity</keyword>
<evidence type="ECO:0000256" key="12">
    <source>
        <dbReference type="SAM" id="SignalP"/>
    </source>
</evidence>
<organism evidence="14 15">
    <name type="scientific">Cnephaeus nilssonii</name>
    <name type="common">Northern bat</name>
    <name type="synonym">Eptesicus nilssonii</name>
    <dbReference type="NCBI Taxonomy" id="3371016"/>
    <lineage>
        <taxon>Eukaryota</taxon>
        <taxon>Metazoa</taxon>
        <taxon>Chordata</taxon>
        <taxon>Craniata</taxon>
        <taxon>Vertebrata</taxon>
        <taxon>Euteleostomi</taxon>
        <taxon>Mammalia</taxon>
        <taxon>Eutheria</taxon>
        <taxon>Laurasiatheria</taxon>
        <taxon>Chiroptera</taxon>
        <taxon>Yangochiroptera</taxon>
        <taxon>Vespertilionidae</taxon>
        <taxon>Cnephaeus</taxon>
    </lineage>
</organism>
<keyword evidence="10" id="KW-1280">Immunoglobulin</keyword>
<dbReference type="PROSITE" id="PS50835">
    <property type="entry name" value="IG_LIKE"/>
    <property type="match status" value="2"/>
</dbReference>
<evidence type="ECO:0000256" key="10">
    <source>
        <dbReference type="ARBA" id="ARBA00043265"/>
    </source>
</evidence>
<feature type="domain" description="Ig-like" evidence="13">
    <location>
        <begin position="24"/>
        <end position="114"/>
    </location>
</feature>
<comment type="caution">
    <text evidence="14">The sequence shown here is derived from an EMBL/GenBank/DDBJ whole genome shotgun (WGS) entry which is preliminary data.</text>
</comment>
<keyword evidence="15" id="KW-1185">Reference proteome</keyword>
<dbReference type="InterPro" id="IPR013783">
    <property type="entry name" value="Ig-like_fold"/>
</dbReference>
<feature type="region of interest" description="Disordered" evidence="11">
    <location>
        <begin position="115"/>
        <end position="138"/>
    </location>
</feature>
<protein>
    <recommendedName>
        <fullName evidence="13">Ig-like domain-containing protein</fullName>
    </recommendedName>
</protein>
<dbReference type="PANTHER" id="PTHR23266">
    <property type="entry name" value="IMMUNOGLOBULIN HEAVY CHAIN"/>
    <property type="match status" value="1"/>
</dbReference>
<evidence type="ECO:0000313" key="15">
    <source>
        <dbReference type="Proteomes" id="UP001177744"/>
    </source>
</evidence>
<dbReference type="Gene3D" id="2.60.40.10">
    <property type="entry name" value="Immunoglobulins"/>
    <property type="match status" value="2"/>
</dbReference>
<dbReference type="InterPro" id="IPR013106">
    <property type="entry name" value="Ig_V-set"/>
</dbReference>
<keyword evidence="12" id="KW-0732">Signal</keyword>
<evidence type="ECO:0000256" key="7">
    <source>
        <dbReference type="ARBA" id="ARBA00023136"/>
    </source>
</evidence>
<dbReference type="GO" id="GO:0019814">
    <property type="term" value="C:immunoglobulin complex"/>
    <property type="evidence" value="ECO:0007669"/>
    <property type="project" value="UniProtKB-KW"/>
</dbReference>
<feature type="chain" id="PRO_5041259047" description="Ig-like domain-containing protein" evidence="12">
    <location>
        <begin position="20"/>
        <end position="434"/>
    </location>
</feature>
<sequence length="434" mass="47277">MDCSWRTLLLVAMVTGVHSQVQLVQSGAEVRQPGASCKASGYTFTSYWMHWVRQAPGQGLEWWGWFTLVMETQDKSTSTAYMELSSLRAEDMAVYYCATDTHVSPDTNLPEETAGLGCSGRSGHQGALKTSTGSQQEQHDGTFQVVVAAFPEEQGTTVPDSCVHLSSPGAVGGWTQVAALLREGRCSPVPKDDLGDLAWQVGETPITHAPEIGPSGSTMDLVPSCIFLLIISQGHSQEWGALSPVPVPVCVQCEVQLVESGGGVVQPGGSLRLSCAASGFTFSSYWMYWVRQAPGKGLEWVSTIGTGGSTYYADSVKGRFTISRDNAKNTLYLQMSSLKAQDTALYYCARDTGLLRVLEHKDHPSSRCIWRFGLFPVWFPPYVTVSLREPLGPILHLPLTSLRETVCCEERQLSHVAKPQRVSFGKSCVQVIII</sequence>
<keyword evidence="3" id="KW-1003">Cell membrane</keyword>
<dbReference type="SMART" id="SM00406">
    <property type="entry name" value="IGv"/>
    <property type="match status" value="2"/>
</dbReference>
<evidence type="ECO:0000256" key="2">
    <source>
        <dbReference type="ARBA" id="ARBA00004613"/>
    </source>
</evidence>
<keyword evidence="8" id="KW-1015">Disulfide bond</keyword>
<evidence type="ECO:0000259" key="13">
    <source>
        <dbReference type="PROSITE" id="PS50835"/>
    </source>
</evidence>
<dbReference type="InterPro" id="IPR007110">
    <property type="entry name" value="Ig-like_dom"/>
</dbReference>
<reference evidence="14" key="1">
    <citation type="submission" date="2023-06" db="EMBL/GenBank/DDBJ databases">
        <title>Reference genome for the Northern bat (Eptesicus nilssonii), a most northern bat species.</title>
        <authorList>
            <person name="Laine V.N."/>
            <person name="Pulliainen A.T."/>
            <person name="Lilley T.M."/>
        </authorList>
    </citation>
    <scope>NUCLEOTIDE SEQUENCE</scope>
    <source>
        <strain evidence="14">BLF_Eptnil</strain>
        <tissue evidence="14">Kidney</tissue>
    </source>
</reference>
<gene>
    <name evidence="14" type="ORF">QTO34_018102</name>
</gene>
<accession>A0AA40LCU9</accession>
<evidence type="ECO:0000256" key="4">
    <source>
        <dbReference type="ARBA" id="ARBA00022525"/>
    </source>
</evidence>
<evidence type="ECO:0000256" key="6">
    <source>
        <dbReference type="ARBA" id="ARBA00023130"/>
    </source>
</evidence>
<dbReference type="EMBL" id="JAULJE010000072">
    <property type="protein sequence ID" value="KAK1327347.1"/>
    <property type="molecule type" value="Genomic_DNA"/>
</dbReference>
<evidence type="ECO:0000256" key="5">
    <source>
        <dbReference type="ARBA" id="ARBA00022859"/>
    </source>
</evidence>
<evidence type="ECO:0000256" key="1">
    <source>
        <dbReference type="ARBA" id="ARBA00004236"/>
    </source>
</evidence>
<keyword evidence="4" id="KW-0964">Secreted</keyword>
<keyword evidence="7" id="KW-0472">Membrane</keyword>
<evidence type="ECO:0000313" key="14">
    <source>
        <dbReference type="EMBL" id="KAK1327347.1"/>
    </source>
</evidence>
<evidence type="ECO:0000256" key="3">
    <source>
        <dbReference type="ARBA" id="ARBA00022475"/>
    </source>
</evidence>
<dbReference type="Pfam" id="PF07686">
    <property type="entry name" value="V-set"/>
    <property type="match status" value="1"/>
</dbReference>
<keyword evidence="9" id="KW-0393">Immunoglobulin domain</keyword>
<dbReference type="InterPro" id="IPR003599">
    <property type="entry name" value="Ig_sub"/>
</dbReference>
<dbReference type="InterPro" id="IPR036179">
    <property type="entry name" value="Ig-like_dom_sf"/>
</dbReference>
<comment type="subcellular location">
    <subcellularLocation>
        <location evidence="1">Cell membrane</location>
    </subcellularLocation>
    <subcellularLocation>
        <location evidence="2">Secreted</location>
    </subcellularLocation>
</comment>
<dbReference type="AlphaFoldDB" id="A0AA40LCU9"/>
<dbReference type="InterPro" id="IPR050199">
    <property type="entry name" value="IgHV"/>
</dbReference>
<name>A0AA40LCU9_CNENI</name>
<dbReference type="GO" id="GO:0005886">
    <property type="term" value="C:plasma membrane"/>
    <property type="evidence" value="ECO:0007669"/>
    <property type="project" value="UniProtKB-SubCell"/>
</dbReference>
<keyword evidence="5" id="KW-0391">Immunity</keyword>
<dbReference type="GO" id="GO:0002250">
    <property type="term" value="P:adaptive immune response"/>
    <property type="evidence" value="ECO:0007669"/>
    <property type="project" value="UniProtKB-KW"/>
</dbReference>
<evidence type="ECO:0000256" key="11">
    <source>
        <dbReference type="SAM" id="MobiDB-lite"/>
    </source>
</evidence>
<proteinExistence type="predicted"/>
<evidence type="ECO:0000256" key="8">
    <source>
        <dbReference type="ARBA" id="ARBA00023157"/>
    </source>
</evidence>
<dbReference type="CDD" id="cd04981">
    <property type="entry name" value="IgV_H"/>
    <property type="match status" value="1"/>
</dbReference>
<dbReference type="SMART" id="SM00409">
    <property type="entry name" value="IG"/>
    <property type="match status" value="2"/>
</dbReference>
<evidence type="ECO:0000256" key="9">
    <source>
        <dbReference type="ARBA" id="ARBA00023319"/>
    </source>
</evidence>
<feature type="domain" description="Ig-like" evidence="13">
    <location>
        <begin position="248"/>
        <end position="348"/>
    </location>
</feature>
<dbReference type="GO" id="GO:0005576">
    <property type="term" value="C:extracellular region"/>
    <property type="evidence" value="ECO:0007669"/>
    <property type="project" value="UniProtKB-SubCell"/>
</dbReference>